<evidence type="ECO:0000256" key="1">
    <source>
        <dbReference type="SAM" id="Phobius"/>
    </source>
</evidence>
<dbReference type="Proteomes" id="UP001597506">
    <property type="component" value="Unassembled WGS sequence"/>
</dbReference>
<name>A0ABW5RNZ8_9BACI</name>
<accession>A0ABW5RNZ8</accession>
<feature type="transmembrane region" description="Helical" evidence="1">
    <location>
        <begin position="227"/>
        <end position="249"/>
    </location>
</feature>
<evidence type="ECO:0000313" key="3">
    <source>
        <dbReference type="Proteomes" id="UP001597506"/>
    </source>
</evidence>
<organism evidence="2 3">
    <name type="scientific">Bacillus seohaeanensis</name>
    <dbReference type="NCBI Taxonomy" id="284580"/>
    <lineage>
        <taxon>Bacteria</taxon>
        <taxon>Bacillati</taxon>
        <taxon>Bacillota</taxon>
        <taxon>Bacilli</taxon>
        <taxon>Bacillales</taxon>
        <taxon>Bacillaceae</taxon>
        <taxon>Bacillus</taxon>
    </lineage>
</organism>
<dbReference type="RefSeq" id="WP_377933312.1">
    <property type="nucleotide sequence ID" value="NZ_JBHUMF010000012.1"/>
</dbReference>
<dbReference type="PANTHER" id="PTHR37305">
    <property type="entry name" value="INTEGRAL MEMBRANE PROTEIN-RELATED"/>
    <property type="match status" value="1"/>
</dbReference>
<reference evidence="3" key="1">
    <citation type="journal article" date="2019" name="Int. J. Syst. Evol. Microbiol.">
        <title>The Global Catalogue of Microorganisms (GCM) 10K type strain sequencing project: providing services to taxonomists for standard genome sequencing and annotation.</title>
        <authorList>
            <consortium name="The Broad Institute Genomics Platform"/>
            <consortium name="The Broad Institute Genome Sequencing Center for Infectious Disease"/>
            <person name="Wu L."/>
            <person name="Ma J."/>
        </authorList>
    </citation>
    <scope>NUCLEOTIDE SEQUENCE [LARGE SCALE GENOMIC DNA]</scope>
    <source>
        <strain evidence="3">KCTC 3913</strain>
    </source>
</reference>
<gene>
    <name evidence="2" type="ORF">ACFSUL_05125</name>
</gene>
<keyword evidence="1" id="KW-0472">Membrane</keyword>
<dbReference type="Pfam" id="PF12730">
    <property type="entry name" value="ABC2_membrane_4"/>
    <property type="match status" value="1"/>
</dbReference>
<dbReference type="PANTHER" id="PTHR37305:SF1">
    <property type="entry name" value="MEMBRANE PROTEIN"/>
    <property type="match status" value="1"/>
</dbReference>
<sequence length="255" mass="28644">MTNLIRAELFKLQRNNTFWVLIGTITGLSVLLHCLIIMDWWLLSGTEFDKAGLSELNALSSFTIPLFFSLIVSALAGFYISTEFSQSGVIKNQMLSGNKRTHIFIAKFLIFSLGSFIVTVVIPLLTAIILVILFGYGDILTFSNLMYLGRAFSLFTLQFLCFTAIVLLIAIATEDSGKTIIFTLLLSIVMFVIEKLITAPFIKILYENTFFYQFSEVLKYTMTSGEIIKSILIGVVSLMVILLCGVFMINRKEIK</sequence>
<proteinExistence type="predicted"/>
<dbReference type="EMBL" id="JBHUMF010000012">
    <property type="protein sequence ID" value="MFD2680130.1"/>
    <property type="molecule type" value="Genomic_DNA"/>
</dbReference>
<feature type="transmembrane region" description="Helical" evidence="1">
    <location>
        <begin position="179"/>
        <end position="202"/>
    </location>
</feature>
<keyword evidence="3" id="KW-1185">Reference proteome</keyword>
<keyword evidence="1" id="KW-0812">Transmembrane</keyword>
<evidence type="ECO:0000313" key="2">
    <source>
        <dbReference type="EMBL" id="MFD2680130.1"/>
    </source>
</evidence>
<feature type="transmembrane region" description="Helical" evidence="1">
    <location>
        <begin position="18"/>
        <end position="42"/>
    </location>
</feature>
<feature type="transmembrane region" description="Helical" evidence="1">
    <location>
        <begin position="62"/>
        <end position="82"/>
    </location>
</feature>
<feature type="transmembrane region" description="Helical" evidence="1">
    <location>
        <begin position="103"/>
        <end position="136"/>
    </location>
</feature>
<comment type="caution">
    <text evidence="2">The sequence shown here is derived from an EMBL/GenBank/DDBJ whole genome shotgun (WGS) entry which is preliminary data.</text>
</comment>
<keyword evidence="1" id="KW-1133">Transmembrane helix</keyword>
<protein>
    <submittedName>
        <fullName evidence="2">ABC transporter permease</fullName>
    </submittedName>
</protein>
<feature type="transmembrane region" description="Helical" evidence="1">
    <location>
        <begin position="148"/>
        <end position="172"/>
    </location>
</feature>